<sequence>MPLMCYNKGCGQRFDPDDNPGDACTFHPGVPVFHDALKGWSCCTRRTTDFSDFLSIEGCSRGVHNREKPAEPVRPEVTSSEGRREKGEELKPRGDTYIIQAPKPLELIHRPSGDEPLVRLQQKVFSSLRQALEKLQLAENSQPHNTESDEMNSCLDLVYCVDGVCPGFSPLQCFSGPGSNEECKHHPGVPNFHEGIKFWSCCRRKTSDFNCFLAQEGCTTGSHLWRKPDKGMKVVPCRFDWHQTGSQVIISIYAKNSLPELSYAEANGTTVAIRVVFEGEKEFEQKINLWGVIDVSSSVVNMMSSKMEISMGKEEPITWARLDLPSPTDTPTEGGNGIGKGDA</sequence>
<reference evidence="9" key="2">
    <citation type="submission" date="2025-09" db="UniProtKB">
        <authorList>
            <consortium name="Ensembl"/>
        </authorList>
    </citation>
    <scope>IDENTIFICATION</scope>
</reference>
<evidence type="ECO:0000313" key="10">
    <source>
        <dbReference type="Proteomes" id="UP000472277"/>
    </source>
</evidence>
<dbReference type="Pfam" id="PF04968">
    <property type="entry name" value="CHORD"/>
    <property type="match status" value="2"/>
</dbReference>
<reference evidence="9" key="1">
    <citation type="submission" date="2025-08" db="UniProtKB">
        <authorList>
            <consortium name="Ensembl"/>
        </authorList>
    </citation>
    <scope>IDENTIFICATION</scope>
</reference>
<organism evidence="9 10">
    <name type="scientific">Salmo trutta</name>
    <name type="common">Brown trout</name>
    <dbReference type="NCBI Taxonomy" id="8032"/>
    <lineage>
        <taxon>Eukaryota</taxon>
        <taxon>Metazoa</taxon>
        <taxon>Chordata</taxon>
        <taxon>Craniata</taxon>
        <taxon>Vertebrata</taxon>
        <taxon>Euteleostomi</taxon>
        <taxon>Actinopterygii</taxon>
        <taxon>Neopterygii</taxon>
        <taxon>Teleostei</taxon>
        <taxon>Protacanthopterygii</taxon>
        <taxon>Salmoniformes</taxon>
        <taxon>Salmonidae</taxon>
        <taxon>Salmoninae</taxon>
        <taxon>Salmo</taxon>
    </lineage>
</organism>
<dbReference type="GO" id="GO:0046872">
    <property type="term" value="F:metal ion binding"/>
    <property type="evidence" value="ECO:0007669"/>
    <property type="project" value="UniProtKB-KW"/>
</dbReference>
<dbReference type="Gene3D" id="2.60.40.790">
    <property type="match status" value="1"/>
</dbReference>
<evidence type="ECO:0000313" key="9">
    <source>
        <dbReference type="Ensembl" id="ENSSTUP00000044447.1"/>
    </source>
</evidence>
<feature type="domain" description="CHORD" evidence="8">
    <location>
        <begin position="165"/>
        <end position="223"/>
    </location>
</feature>
<dbReference type="Pfam" id="PF04969">
    <property type="entry name" value="CS"/>
    <property type="match status" value="1"/>
</dbReference>
<feature type="compositionally biased region" description="Gly residues" evidence="6">
    <location>
        <begin position="334"/>
        <end position="343"/>
    </location>
</feature>
<name>A0A673ZCE5_SALTR</name>
<evidence type="ECO:0000256" key="5">
    <source>
        <dbReference type="ARBA" id="ARBA00034558"/>
    </source>
</evidence>
<dbReference type="SUPFAM" id="SSF49764">
    <property type="entry name" value="HSP20-like chaperones"/>
    <property type="match status" value="1"/>
</dbReference>
<keyword evidence="10" id="KW-1185">Reference proteome</keyword>
<feature type="region of interest" description="Disordered" evidence="6">
    <location>
        <begin position="322"/>
        <end position="343"/>
    </location>
</feature>
<evidence type="ECO:0000256" key="1">
    <source>
        <dbReference type="ARBA" id="ARBA00022723"/>
    </source>
</evidence>
<dbReference type="InterPro" id="IPR007052">
    <property type="entry name" value="CS_dom"/>
</dbReference>
<dbReference type="InterPro" id="IPR008978">
    <property type="entry name" value="HSP20-like_chaperone"/>
</dbReference>
<dbReference type="FunFam" id="4.10.1130.20:FF:000001">
    <property type="entry name" value="Cysteine and histidine-rich domain-containing protein 1"/>
    <property type="match status" value="1"/>
</dbReference>
<proteinExistence type="predicted"/>
<feature type="domain" description="CS" evidence="7">
    <location>
        <begin position="234"/>
        <end position="323"/>
    </location>
</feature>
<feature type="compositionally biased region" description="Basic and acidic residues" evidence="6">
    <location>
        <begin position="81"/>
        <end position="90"/>
    </location>
</feature>
<dbReference type="InParanoid" id="A0A673ZCE5"/>
<dbReference type="InterPro" id="IPR007051">
    <property type="entry name" value="CHORD_dom"/>
</dbReference>
<dbReference type="Proteomes" id="UP000472277">
    <property type="component" value="Chromosome 13"/>
</dbReference>
<gene>
    <name evidence="9" type="primary">CHORDC1</name>
    <name evidence="9" type="synonym">LOC115206588</name>
</gene>
<feature type="region of interest" description="Disordered" evidence="6">
    <location>
        <begin position="64"/>
        <end position="90"/>
    </location>
</feature>
<feature type="compositionally biased region" description="Basic and acidic residues" evidence="6">
    <location>
        <begin position="64"/>
        <end position="74"/>
    </location>
</feature>
<keyword evidence="2" id="KW-0677">Repeat</keyword>
<dbReference type="GeneTree" id="ENSGT00940000154174"/>
<evidence type="ECO:0000256" key="2">
    <source>
        <dbReference type="ARBA" id="ARBA00022737"/>
    </source>
</evidence>
<keyword evidence="3" id="KW-0862">Zinc</keyword>
<dbReference type="PANTHER" id="PTHR46983">
    <property type="entry name" value="CYSTEINE AND HISTIDINE-RICH DOMAIN-CONTAINING PROTEIN 1"/>
    <property type="match status" value="1"/>
</dbReference>
<evidence type="ECO:0000259" key="7">
    <source>
        <dbReference type="PROSITE" id="PS51203"/>
    </source>
</evidence>
<feature type="domain" description="CHORD" evidence="8">
    <location>
        <begin position="5"/>
        <end position="64"/>
    </location>
</feature>
<evidence type="ECO:0000256" key="3">
    <source>
        <dbReference type="ARBA" id="ARBA00022833"/>
    </source>
</evidence>
<dbReference type="Ensembl" id="ENSSTUT00000046400.1">
    <property type="protein sequence ID" value="ENSSTUP00000044447.1"/>
    <property type="gene ID" value="ENSSTUG00000018766.1"/>
</dbReference>
<evidence type="ECO:0000259" key="8">
    <source>
        <dbReference type="PROSITE" id="PS51401"/>
    </source>
</evidence>
<dbReference type="PROSITE" id="PS51401">
    <property type="entry name" value="CHORD"/>
    <property type="match status" value="2"/>
</dbReference>
<dbReference type="InterPro" id="IPR039790">
    <property type="entry name" value="CHRD1"/>
</dbReference>
<evidence type="ECO:0000256" key="4">
    <source>
        <dbReference type="ARBA" id="ARBA00034547"/>
    </source>
</evidence>
<evidence type="ECO:0000256" key="6">
    <source>
        <dbReference type="SAM" id="MobiDB-lite"/>
    </source>
</evidence>
<keyword evidence="1" id="KW-0479">Metal-binding</keyword>
<accession>A0A673ZCE5</accession>
<dbReference type="OMA" id="DEEVCTH"/>
<dbReference type="Gene3D" id="4.10.1130.20">
    <property type="match status" value="2"/>
</dbReference>
<protein>
    <recommendedName>
        <fullName evidence="4">Cysteine and histidine-rich domain-containing protein 1</fullName>
    </recommendedName>
    <alternativeName>
        <fullName evidence="5">CHORD domain-containing protein 1</fullName>
    </alternativeName>
</protein>
<dbReference type="PANTHER" id="PTHR46983:SF4">
    <property type="entry name" value="CYSTEINE AND HISTIDINE-RICH DOMAIN-CONTAINING PROTEIN 1"/>
    <property type="match status" value="1"/>
</dbReference>
<dbReference type="PROSITE" id="PS51203">
    <property type="entry name" value="CS"/>
    <property type="match status" value="1"/>
</dbReference>
<dbReference type="AlphaFoldDB" id="A0A673ZCE5"/>